<dbReference type="Gene3D" id="2.10.70.100">
    <property type="match status" value="1"/>
</dbReference>
<dbReference type="PROSITE" id="PS50110">
    <property type="entry name" value="RESPONSE_REGULATORY"/>
    <property type="match status" value="1"/>
</dbReference>
<dbReference type="Pfam" id="PF16448">
    <property type="entry name" value="LapD_MoxY_N"/>
    <property type="match status" value="1"/>
</dbReference>
<evidence type="ECO:0000256" key="5">
    <source>
        <dbReference type="ARBA" id="ARBA00022679"/>
    </source>
</evidence>
<dbReference type="InterPro" id="IPR001610">
    <property type="entry name" value="PAC"/>
</dbReference>
<dbReference type="SUPFAM" id="SSF47384">
    <property type="entry name" value="Homodimeric domain of signal transducing histidine kinase"/>
    <property type="match status" value="1"/>
</dbReference>
<dbReference type="GO" id="GO:0016020">
    <property type="term" value="C:membrane"/>
    <property type="evidence" value="ECO:0007669"/>
    <property type="project" value="UniProtKB-SubCell"/>
</dbReference>
<dbReference type="Pfam" id="PF00512">
    <property type="entry name" value="HisKA"/>
    <property type="match status" value="1"/>
</dbReference>
<dbReference type="PROSITE" id="PS50109">
    <property type="entry name" value="HIS_KIN"/>
    <property type="match status" value="1"/>
</dbReference>
<comment type="subunit">
    <text evidence="11">At low DSF concentrations, interacts with RpfF.</text>
</comment>
<evidence type="ECO:0000256" key="8">
    <source>
        <dbReference type="ARBA" id="ARBA00022840"/>
    </source>
</evidence>
<dbReference type="SMART" id="SM00304">
    <property type="entry name" value="HAMP"/>
    <property type="match status" value="1"/>
</dbReference>
<dbReference type="InterPro" id="IPR000014">
    <property type="entry name" value="PAS"/>
</dbReference>
<evidence type="ECO:0000256" key="12">
    <source>
        <dbReference type="ARBA" id="ARBA00068150"/>
    </source>
</evidence>
<dbReference type="CDD" id="cd17546">
    <property type="entry name" value="REC_hyHK_CKI1_RcsC-like"/>
    <property type="match status" value="1"/>
</dbReference>
<dbReference type="InterPro" id="IPR032244">
    <property type="entry name" value="LapD_MoxY_N"/>
</dbReference>
<dbReference type="Gene3D" id="3.30.565.10">
    <property type="entry name" value="Histidine kinase-like ATPase, C-terminal domain"/>
    <property type="match status" value="1"/>
</dbReference>
<feature type="transmembrane region" description="Helical" evidence="16">
    <location>
        <begin position="160"/>
        <end position="178"/>
    </location>
</feature>
<keyword evidence="9" id="KW-0902">Two-component regulatory system</keyword>
<dbReference type="InterPro" id="IPR005467">
    <property type="entry name" value="His_kinase_dom"/>
</dbReference>
<gene>
    <name evidence="21" type="ORF">IWH25_17745</name>
</gene>
<accession>A0A974PYR7</accession>
<dbReference type="SMART" id="SM00448">
    <property type="entry name" value="REC"/>
    <property type="match status" value="1"/>
</dbReference>
<feature type="transmembrane region" description="Helical" evidence="16">
    <location>
        <begin position="15"/>
        <end position="35"/>
    </location>
</feature>
<dbReference type="SMART" id="SM00387">
    <property type="entry name" value="HATPase_c"/>
    <property type="match status" value="1"/>
</dbReference>
<dbReference type="Pfam" id="PF00072">
    <property type="entry name" value="Response_reg"/>
    <property type="match status" value="1"/>
</dbReference>
<evidence type="ECO:0000313" key="22">
    <source>
        <dbReference type="Proteomes" id="UP000663444"/>
    </source>
</evidence>
<dbReference type="SMART" id="SM00086">
    <property type="entry name" value="PAC"/>
    <property type="match status" value="1"/>
</dbReference>
<keyword evidence="6" id="KW-0547">Nucleotide-binding</keyword>
<feature type="domain" description="HAMP" evidence="20">
    <location>
        <begin position="179"/>
        <end position="231"/>
    </location>
</feature>
<evidence type="ECO:0000313" key="21">
    <source>
        <dbReference type="EMBL" id="QRJ63558.1"/>
    </source>
</evidence>
<dbReference type="CDD" id="cd06225">
    <property type="entry name" value="HAMP"/>
    <property type="match status" value="1"/>
</dbReference>
<comment type="subcellular location">
    <subcellularLocation>
        <location evidence="2">Membrane</location>
    </subcellularLocation>
</comment>
<evidence type="ECO:0000256" key="13">
    <source>
        <dbReference type="ARBA" id="ARBA00070152"/>
    </source>
</evidence>
<feature type="modified residue" description="4-aspartylphosphate" evidence="14">
    <location>
        <position position="692"/>
    </location>
</feature>
<dbReference type="PRINTS" id="PR00344">
    <property type="entry name" value="BCTRLSENSOR"/>
</dbReference>
<evidence type="ECO:0000256" key="14">
    <source>
        <dbReference type="PROSITE-ProRule" id="PRU00169"/>
    </source>
</evidence>
<evidence type="ECO:0000256" key="2">
    <source>
        <dbReference type="ARBA" id="ARBA00004370"/>
    </source>
</evidence>
<dbReference type="EMBL" id="CP064781">
    <property type="protein sequence ID" value="QRJ63558.1"/>
    <property type="molecule type" value="Genomic_DNA"/>
</dbReference>
<evidence type="ECO:0000259" key="20">
    <source>
        <dbReference type="PROSITE" id="PS50885"/>
    </source>
</evidence>
<evidence type="ECO:0000256" key="10">
    <source>
        <dbReference type="ARBA" id="ARBA00058004"/>
    </source>
</evidence>
<dbReference type="InterPro" id="IPR003661">
    <property type="entry name" value="HisK_dim/P_dom"/>
</dbReference>
<dbReference type="EC" id="2.7.13.3" evidence="3"/>
<dbReference type="CDD" id="cd00130">
    <property type="entry name" value="PAS"/>
    <property type="match status" value="1"/>
</dbReference>
<feature type="coiled-coil region" evidence="15">
    <location>
        <begin position="219"/>
        <end position="246"/>
    </location>
</feature>
<proteinExistence type="predicted"/>
<dbReference type="Gene3D" id="6.10.340.10">
    <property type="match status" value="1"/>
</dbReference>
<dbReference type="InterPro" id="IPR035965">
    <property type="entry name" value="PAS-like_dom_sf"/>
</dbReference>
<organism evidence="21 22">
    <name type="scientific">Azospira restricta</name>
    <dbReference type="NCBI Taxonomy" id="404405"/>
    <lineage>
        <taxon>Bacteria</taxon>
        <taxon>Pseudomonadati</taxon>
        <taxon>Pseudomonadota</taxon>
        <taxon>Betaproteobacteria</taxon>
        <taxon>Rhodocyclales</taxon>
        <taxon>Rhodocyclaceae</taxon>
        <taxon>Azospira</taxon>
    </lineage>
</organism>
<dbReference type="InterPro" id="IPR000700">
    <property type="entry name" value="PAS-assoc_C"/>
</dbReference>
<keyword evidence="5" id="KW-0808">Transferase</keyword>
<keyword evidence="22" id="KW-1185">Reference proteome</keyword>
<dbReference type="InterPro" id="IPR036097">
    <property type="entry name" value="HisK_dim/P_sf"/>
</dbReference>
<protein>
    <recommendedName>
        <fullName evidence="12">Sensory/regulatory protein RpfC</fullName>
        <ecNumber evidence="3">2.7.13.3</ecNumber>
    </recommendedName>
    <alternativeName>
        <fullName evidence="13">Virulence sensor protein BvgS</fullName>
    </alternativeName>
</protein>
<dbReference type="PANTHER" id="PTHR45339:SF5">
    <property type="entry name" value="HISTIDINE KINASE"/>
    <property type="match status" value="1"/>
</dbReference>
<dbReference type="InterPro" id="IPR011006">
    <property type="entry name" value="CheY-like_superfamily"/>
</dbReference>
<evidence type="ECO:0000259" key="18">
    <source>
        <dbReference type="PROSITE" id="PS50110"/>
    </source>
</evidence>
<dbReference type="CDD" id="cd16922">
    <property type="entry name" value="HATPase_EvgS-ArcB-TorS-like"/>
    <property type="match status" value="1"/>
</dbReference>
<evidence type="ECO:0000256" key="7">
    <source>
        <dbReference type="ARBA" id="ARBA00022777"/>
    </source>
</evidence>
<evidence type="ECO:0000256" key="15">
    <source>
        <dbReference type="SAM" id="Coils"/>
    </source>
</evidence>
<feature type="domain" description="Response regulatory" evidence="18">
    <location>
        <begin position="643"/>
        <end position="759"/>
    </location>
</feature>
<dbReference type="SUPFAM" id="SSF52172">
    <property type="entry name" value="CheY-like"/>
    <property type="match status" value="1"/>
</dbReference>
<keyword evidence="15" id="KW-0175">Coiled coil</keyword>
<dbReference type="NCBIfam" id="TIGR00229">
    <property type="entry name" value="sensory_box"/>
    <property type="match status" value="1"/>
</dbReference>
<dbReference type="InterPro" id="IPR001789">
    <property type="entry name" value="Sig_transdc_resp-reg_receiver"/>
</dbReference>
<dbReference type="Gene3D" id="3.40.50.2300">
    <property type="match status" value="1"/>
</dbReference>
<dbReference type="InterPro" id="IPR036890">
    <property type="entry name" value="HATPase_C_sf"/>
</dbReference>
<dbReference type="GO" id="GO:0000155">
    <property type="term" value="F:phosphorelay sensor kinase activity"/>
    <property type="evidence" value="ECO:0007669"/>
    <property type="project" value="InterPro"/>
</dbReference>
<dbReference type="GO" id="GO:0005524">
    <property type="term" value="F:ATP binding"/>
    <property type="evidence" value="ECO:0007669"/>
    <property type="project" value="UniProtKB-KW"/>
</dbReference>
<name>A0A974PYR7_9RHOO</name>
<keyword evidence="7" id="KW-0418">Kinase</keyword>
<dbReference type="Pfam" id="PF08447">
    <property type="entry name" value="PAS_3"/>
    <property type="match status" value="1"/>
</dbReference>
<evidence type="ECO:0000256" key="4">
    <source>
        <dbReference type="ARBA" id="ARBA00022553"/>
    </source>
</evidence>
<dbReference type="Proteomes" id="UP000663444">
    <property type="component" value="Chromosome"/>
</dbReference>
<dbReference type="SUPFAM" id="SSF55785">
    <property type="entry name" value="PYP-like sensor domain (PAS domain)"/>
    <property type="match status" value="1"/>
</dbReference>
<sequence>MAAAPLARLSLSARLLLTTCVALVAAGAALLLVLARQDAAYANSDLRYELEQELATLPSSIAEEVVLGDFAALQQALDRQVMRALVARVEFVDAGGARLSSIDRPLPQRAPEWFVALFGFRDVAGRGAVEVGGRVYGELLLTLTATAAANRAWGRLQAHVGILVLTVVLNVLGLWLVLRAGLVPLHRLEAGAEAFSHGALATRIAADGPPELRRLIAAFNRMAAAIEAAQADLRDSEQRLRLALDAAAMAAWQWEAASGELRWGEDPQFLLGPRPAGGYPPFPQLVVAEDREAFVAVGHAALASGEDYAIEFRIRRTDGEIRWLAARGRVARDAGGRISGIRGVSMDVSARKQAEADLAAHRQRLEDLVVERTHDLMLAKEAAERANRAKSTFLANMSHEIRTPMNAVLGLTHLLQRQDPTPAQRDRLDKIAGAAGHLLGVLNNILDLSKIEAGRMNFERREFSLRALIDSVRAIVGERIQAKGLLFQEDIGKVPDRLLGDATRLSQALLNYLGNAVKFTEHGWVAVRVRTVEEDADTVLLRFEVEDTGIGIEAGKRAAIFEDFEQADTSTTRVFGGTGLGLSITRHFARLMGGDVGVDSEPGVGSRFWFTVRLGKAAGPASALPADVVDAEARLRAGYGHCNILLAEDDRINQEVALELLRDAGLHADVAWDGHDAVVKAAANHYDLVLMDMHMPLMDGLEATRALRQLAGYADTPILAMTANAFSDDRRRCLDAGMNDHIAKPVDPDRLYGALLRWLPRGV</sequence>
<dbReference type="InterPro" id="IPR004358">
    <property type="entry name" value="Sig_transdc_His_kin-like_C"/>
</dbReference>
<dbReference type="RefSeq" id="WP_203387086.1">
    <property type="nucleotide sequence ID" value="NZ_CP064781.1"/>
</dbReference>
<dbReference type="PROSITE" id="PS50885">
    <property type="entry name" value="HAMP"/>
    <property type="match status" value="1"/>
</dbReference>
<keyword evidence="8" id="KW-0067">ATP-binding</keyword>
<dbReference type="Pfam" id="PF00672">
    <property type="entry name" value="HAMP"/>
    <property type="match status" value="1"/>
</dbReference>
<feature type="domain" description="PAC" evidence="19">
    <location>
        <begin position="308"/>
        <end position="360"/>
    </location>
</feature>
<dbReference type="PROSITE" id="PS50113">
    <property type="entry name" value="PAC"/>
    <property type="match status" value="1"/>
</dbReference>
<dbReference type="FunFam" id="1.10.287.130:FF:000002">
    <property type="entry name" value="Two-component osmosensing histidine kinase"/>
    <property type="match status" value="1"/>
</dbReference>
<dbReference type="SMART" id="SM00388">
    <property type="entry name" value="HisKA"/>
    <property type="match status" value="1"/>
</dbReference>
<keyword evidence="16" id="KW-1133">Transmembrane helix</keyword>
<dbReference type="SUPFAM" id="SSF55874">
    <property type="entry name" value="ATPase domain of HSP90 chaperone/DNA topoisomerase II/histidine kinase"/>
    <property type="match status" value="1"/>
</dbReference>
<dbReference type="CDD" id="cd00082">
    <property type="entry name" value="HisKA"/>
    <property type="match status" value="1"/>
</dbReference>
<dbReference type="InterPro" id="IPR013655">
    <property type="entry name" value="PAS_fold_3"/>
</dbReference>
<evidence type="ECO:0000256" key="6">
    <source>
        <dbReference type="ARBA" id="ARBA00022741"/>
    </source>
</evidence>
<dbReference type="FunFam" id="3.30.565.10:FF:000010">
    <property type="entry name" value="Sensor histidine kinase RcsC"/>
    <property type="match status" value="1"/>
</dbReference>
<dbReference type="Pfam" id="PF02518">
    <property type="entry name" value="HATPase_c"/>
    <property type="match status" value="1"/>
</dbReference>
<evidence type="ECO:0000259" key="19">
    <source>
        <dbReference type="PROSITE" id="PS50113"/>
    </source>
</evidence>
<dbReference type="InterPro" id="IPR003594">
    <property type="entry name" value="HATPase_dom"/>
</dbReference>
<evidence type="ECO:0000256" key="1">
    <source>
        <dbReference type="ARBA" id="ARBA00000085"/>
    </source>
</evidence>
<dbReference type="AlphaFoldDB" id="A0A974PYR7"/>
<keyword evidence="16" id="KW-0472">Membrane</keyword>
<dbReference type="InterPro" id="IPR003660">
    <property type="entry name" value="HAMP_dom"/>
</dbReference>
<dbReference type="PANTHER" id="PTHR45339">
    <property type="entry name" value="HYBRID SIGNAL TRANSDUCTION HISTIDINE KINASE J"/>
    <property type="match status" value="1"/>
</dbReference>
<dbReference type="Gene3D" id="1.10.287.130">
    <property type="match status" value="1"/>
</dbReference>
<comment type="catalytic activity">
    <reaction evidence="1">
        <text>ATP + protein L-histidine = ADP + protein N-phospho-L-histidine.</text>
        <dbReference type="EC" id="2.7.13.3"/>
    </reaction>
</comment>
<evidence type="ECO:0000256" key="16">
    <source>
        <dbReference type="SAM" id="Phobius"/>
    </source>
</evidence>
<evidence type="ECO:0000256" key="3">
    <source>
        <dbReference type="ARBA" id="ARBA00012438"/>
    </source>
</evidence>
<keyword evidence="4 14" id="KW-0597">Phosphoprotein</keyword>
<dbReference type="Gene3D" id="3.30.450.20">
    <property type="entry name" value="PAS domain"/>
    <property type="match status" value="1"/>
</dbReference>
<feature type="domain" description="Histidine kinase" evidence="17">
    <location>
        <begin position="396"/>
        <end position="616"/>
    </location>
</feature>
<evidence type="ECO:0000256" key="11">
    <source>
        <dbReference type="ARBA" id="ARBA00064003"/>
    </source>
</evidence>
<evidence type="ECO:0000259" key="17">
    <source>
        <dbReference type="PROSITE" id="PS50109"/>
    </source>
</evidence>
<evidence type="ECO:0000256" key="9">
    <source>
        <dbReference type="ARBA" id="ARBA00023012"/>
    </source>
</evidence>
<dbReference type="KEGG" id="ares:IWH25_17745"/>
<keyword evidence="16" id="KW-0812">Transmembrane</keyword>
<comment type="function">
    <text evidence="10">Member of the two-component regulatory system BvgS/BvgA. Phosphorylates BvgA via a four-step phosphorelay in response to environmental signals.</text>
</comment>
<reference evidence="21" key="1">
    <citation type="submission" date="2020-11" db="EMBL/GenBank/DDBJ databases">
        <title>Azospira restricta DSM 18626 genome sequence.</title>
        <authorList>
            <person name="Moe W.M."/>
        </authorList>
    </citation>
    <scope>NUCLEOTIDE SEQUENCE</scope>
    <source>
        <strain evidence="21">DSM 18626</strain>
    </source>
</reference>